<keyword evidence="3" id="KW-0645">Protease</keyword>
<evidence type="ECO:0000256" key="1">
    <source>
        <dbReference type="SAM" id="Phobius"/>
    </source>
</evidence>
<keyword evidence="1" id="KW-1133">Transmembrane helix</keyword>
<feature type="transmembrane region" description="Helical" evidence="1">
    <location>
        <begin position="21"/>
        <end position="37"/>
    </location>
</feature>
<sequence>MGAMPAAAPIAPTGSLPALSMKLLPAAIVATSAIPLFGFENRLIGYPWLVIGLIVAFVVDRELMRDLGIIAAGLIVVSTVSVKADISWPNFFLLGFVLSLAVAVPFVLDRVVLKRRVIRFPWRSGQKWQPWEKSYLFAVPFLGWLILPFYFISSGAYLNWPKVDEASEVARLFVGVNAVGIWDELFFICTCYVLLLRHFPVLVANILQSIIFVSFLWELGYQAWGPLMTIPFAMLQGWIFHRTKSLTYVIIVHLLFDLVVFLAIVHAHNPGALPIFLIDAPGS</sequence>
<gene>
    <name evidence="3" type="ORF">EV141_0301</name>
</gene>
<feature type="domain" description="CAAX prenyl protease 2/Lysostaphin resistance protein A-like" evidence="2">
    <location>
        <begin position="169"/>
        <end position="259"/>
    </location>
</feature>
<keyword evidence="4" id="KW-1185">Reference proteome</keyword>
<keyword evidence="3" id="KW-0378">Hydrolase</keyword>
<comment type="caution">
    <text evidence="3">The sequence shown here is derived from an EMBL/GenBank/DDBJ whole genome shotgun (WGS) entry which is preliminary data.</text>
</comment>
<dbReference type="GO" id="GO:0004175">
    <property type="term" value="F:endopeptidase activity"/>
    <property type="evidence" value="ECO:0007669"/>
    <property type="project" value="UniProtKB-ARBA"/>
</dbReference>
<reference evidence="3 4" key="1">
    <citation type="journal article" date="2015" name="Stand. Genomic Sci.">
        <title>Genomic Encyclopedia of Bacterial and Archaeal Type Strains, Phase III: the genomes of soil and plant-associated and newly described type strains.</title>
        <authorList>
            <person name="Whitman W.B."/>
            <person name="Woyke T."/>
            <person name="Klenk H.P."/>
            <person name="Zhou Y."/>
            <person name="Lilburn T.G."/>
            <person name="Beck B.J."/>
            <person name="De Vos P."/>
            <person name="Vandamme P."/>
            <person name="Eisen J.A."/>
            <person name="Garrity G."/>
            <person name="Hugenholtz P."/>
            <person name="Kyrpides N.C."/>
        </authorList>
    </citation>
    <scope>NUCLEOTIDE SEQUENCE [LARGE SCALE GENOMIC DNA]</scope>
    <source>
        <strain evidence="3 4">CV2</strain>
    </source>
</reference>
<dbReference type="Proteomes" id="UP000293519">
    <property type="component" value="Unassembled WGS sequence"/>
</dbReference>
<keyword evidence="1" id="KW-0812">Transmembrane</keyword>
<dbReference type="EMBL" id="SGWW01000001">
    <property type="protein sequence ID" value="RZS59084.1"/>
    <property type="molecule type" value="Genomic_DNA"/>
</dbReference>
<evidence type="ECO:0000313" key="3">
    <source>
        <dbReference type="EMBL" id="RZS59084.1"/>
    </source>
</evidence>
<dbReference type="InterPro" id="IPR003675">
    <property type="entry name" value="Rce1/LyrA-like_dom"/>
</dbReference>
<dbReference type="Pfam" id="PF02517">
    <property type="entry name" value="Rce1-like"/>
    <property type="match status" value="1"/>
</dbReference>
<dbReference type="AlphaFoldDB" id="A0A4Q7LW65"/>
<organism evidence="3 4">
    <name type="scientific">Microcella putealis</name>
    <dbReference type="NCBI Taxonomy" id="337005"/>
    <lineage>
        <taxon>Bacteria</taxon>
        <taxon>Bacillati</taxon>
        <taxon>Actinomycetota</taxon>
        <taxon>Actinomycetes</taxon>
        <taxon>Micrococcales</taxon>
        <taxon>Microbacteriaceae</taxon>
        <taxon>Microcella</taxon>
    </lineage>
</organism>
<protein>
    <submittedName>
        <fullName evidence="3">CAAX prenyl protease-like protein</fullName>
    </submittedName>
</protein>
<feature type="transmembrane region" description="Helical" evidence="1">
    <location>
        <begin position="92"/>
        <end position="113"/>
    </location>
</feature>
<name>A0A4Q7LW65_9MICO</name>
<dbReference type="GO" id="GO:0080120">
    <property type="term" value="P:CAAX-box protein maturation"/>
    <property type="evidence" value="ECO:0007669"/>
    <property type="project" value="UniProtKB-ARBA"/>
</dbReference>
<proteinExistence type="predicted"/>
<feature type="transmembrane region" description="Helical" evidence="1">
    <location>
        <begin position="223"/>
        <end position="240"/>
    </location>
</feature>
<keyword evidence="1" id="KW-0472">Membrane</keyword>
<dbReference type="GO" id="GO:0006508">
    <property type="term" value="P:proteolysis"/>
    <property type="evidence" value="ECO:0007669"/>
    <property type="project" value="UniProtKB-KW"/>
</dbReference>
<feature type="transmembrane region" description="Helical" evidence="1">
    <location>
        <begin position="134"/>
        <end position="152"/>
    </location>
</feature>
<feature type="transmembrane region" description="Helical" evidence="1">
    <location>
        <begin position="172"/>
        <end position="194"/>
    </location>
</feature>
<feature type="transmembrane region" description="Helical" evidence="1">
    <location>
        <begin position="201"/>
        <end position="217"/>
    </location>
</feature>
<accession>A0A4Q7LW65</accession>
<feature type="transmembrane region" description="Helical" evidence="1">
    <location>
        <begin position="43"/>
        <end position="60"/>
    </location>
</feature>
<evidence type="ECO:0000313" key="4">
    <source>
        <dbReference type="Proteomes" id="UP000293519"/>
    </source>
</evidence>
<feature type="transmembrane region" description="Helical" evidence="1">
    <location>
        <begin position="247"/>
        <end position="267"/>
    </location>
</feature>
<evidence type="ECO:0000259" key="2">
    <source>
        <dbReference type="Pfam" id="PF02517"/>
    </source>
</evidence>